<dbReference type="Gene3D" id="3.40.50.10210">
    <property type="match status" value="1"/>
</dbReference>
<evidence type="ECO:0000256" key="2">
    <source>
        <dbReference type="ARBA" id="ARBA00007110"/>
    </source>
</evidence>
<comment type="similarity">
    <text evidence="2">Belongs to the CobT family.</text>
</comment>
<comment type="catalytic activity">
    <reaction evidence="9">
        <text>5,6-dimethylbenzimidazole + nicotinate beta-D-ribonucleotide = alpha-ribazole 5'-phosphate + nicotinate + H(+)</text>
        <dbReference type="Rhea" id="RHEA:11196"/>
        <dbReference type="ChEBI" id="CHEBI:15378"/>
        <dbReference type="ChEBI" id="CHEBI:15890"/>
        <dbReference type="ChEBI" id="CHEBI:32544"/>
        <dbReference type="ChEBI" id="CHEBI:57502"/>
        <dbReference type="ChEBI" id="CHEBI:57918"/>
        <dbReference type="EC" id="2.4.2.21"/>
    </reaction>
</comment>
<evidence type="ECO:0000256" key="9">
    <source>
        <dbReference type="ARBA" id="ARBA00047340"/>
    </source>
</evidence>
<gene>
    <name evidence="10" type="primary">cobT_16</name>
    <name evidence="10" type="ORF">SDC9_60806</name>
</gene>
<dbReference type="Gene3D" id="1.10.1610.10">
    <property type="match status" value="1"/>
</dbReference>
<dbReference type="GO" id="GO:0008939">
    <property type="term" value="F:nicotinate-nucleotide-dimethylbenzimidazole phosphoribosyltransferase activity"/>
    <property type="evidence" value="ECO:0007669"/>
    <property type="project" value="UniProtKB-EC"/>
</dbReference>
<dbReference type="AlphaFoldDB" id="A0A644XK43"/>
<dbReference type="InterPro" id="IPR036087">
    <property type="entry name" value="Nict_dMeBzImd_PRibTrfase_sf"/>
</dbReference>
<protein>
    <recommendedName>
        <fullName evidence="4">Nicotinate-nucleotide--dimethylbenzimidazole phosphoribosyltransferase</fullName>
        <ecNumber evidence="3">2.4.2.21</ecNumber>
    </recommendedName>
    <alternativeName>
        <fullName evidence="8">N(1)-alpha-phosphoribosyltransferase</fullName>
    </alternativeName>
</protein>
<evidence type="ECO:0000256" key="6">
    <source>
        <dbReference type="ARBA" id="ARBA00022676"/>
    </source>
</evidence>
<name>A0A644XK43_9ZZZZ</name>
<dbReference type="FunFam" id="3.40.50.10210:FF:000001">
    <property type="entry name" value="Nicotinate-nucleotide--dimethylbenzimidazole phosphoribosyltransferase"/>
    <property type="match status" value="1"/>
</dbReference>
<dbReference type="PANTHER" id="PTHR43463">
    <property type="entry name" value="NICOTINATE-NUCLEOTIDE--DIMETHYLBENZIMIDAZOLE PHOSPHORIBOSYLTRANSFERASE"/>
    <property type="match status" value="1"/>
</dbReference>
<dbReference type="EMBL" id="VSSQ01002279">
    <property type="protein sequence ID" value="MPM14444.1"/>
    <property type="molecule type" value="Genomic_DNA"/>
</dbReference>
<dbReference type="HAMAP" id="MF_00230">
    <property type="entry name" value="CobT"/>
    <property type="match status" value="1"/>
</dbReference>
<comment type="pathway">
    <text evidence="1">Nucleoside biosynthesis; alpha-ribazole biosynthesis; alpha-ribazole from 5,6-dimethylbenzimidazole: step 1/2.</text>
</comment>
<accession>A0A644XK43</accession>
<evidence type="ECO:0000256" key="3">
    <source>
        <dbReference type="ARBA" id="ARBA00011991"/>
    </source>
</evidence>
<dbReference type="InterPro" id="IPR017846">
    <property type="entry name" value="Nict_dMeBzImd_PRibTrfase_bact"/>
</dbReference>
<dbReference type="Pfam" id="PF02277">
    <property type="entry name" value="DBI_PRT"/>
    <property type="match status" value="1"/>
</dbReference>
<dbReference type="EC" id="2.4.2.21" evidence="3"/>
<dbReference type="SUPFAM" id="SSF52733">
    <property type="entry name" value="Nicotinate mononucleotide:5,6-dimethylbenzimidazole phosphoribosyltransferase (CobT)"/>
    <property type="match status" value="1"/>
</dbReference>
<dbReference type="NCBIfam" id="TIGR03160">
    <property type="entry name" value="cobT_DBIPRT"/>
    <property type="match status" value="1"/>
</dbReference>
<evidence type="ECO:0000256" key="5">
    <source>
        <dbReference type="ARBA" id="ARBA00022573"/>
    </source>
</evidence>
<evidence type="ECO:0000256" key="8">
    <source>
        <dbReference type="ARBA" id="ARBA00030686"/>
    </source>
</evidence>
<keyword evidence="6 10" id="KW-0328">Glycosyltransferase</keyword>
<dbReference type="InterPro" id="IPR003200">
    <property type="entry name" value="Nict_dMeBzImd_PRibTrfase"/>
</dbReference>
<evidence type="ECO:0000313" key="10">
    <source>
        <dbReference type="EMBL" id="MPM14444.1"/>
    </source>
</evidence>
<organism evidence="10">
    <name type="scientific">bioreactor metagenome</name>
    <dbReference type="NCBI Taxonomy" id="1076179"/>
    <lineage>
        <taxon>unclassified sequences</taxon>
        <taxon>metagenomes</taxon>
        <taxon>ecological metagenomes</taxon>
    </lineage>
</organism>
<dbReference type="CDD" id="cd02439">
    <property type="entry name" value="DMB-PRT_CobT"/>
    <property type="match status" value="1"/>
</dbReference>
<dbReference type="UniPathway" id="UPA00061">
    <property type="reaction ID" value="UER00516"/>
</dbReference>
<keyword evidence="5" id="KW-0169">Cobalamin biosynthesis</keyword>
<evidence type="ECO:0000256" key="1">
    <source>
        <dbReference type="ARBA" id="ARBA00005049"/>
    </source>
</evidence>
<comment type="caution">
    <text evidence="10">The sequence shown here is derived from an EMBL/GenBank/DDBJ whole genome shotgun (WGS) entry which is preliminary data.</text>
</comment>
<dbReference type="InterPro" id="IPR023195">
    <property type="entry name" value="Nict_dMeBzImd_PRibTrfase_N"/>
</dbReference>
<keyword evidence="7 10" id="KW-0808">Transferase</keyword>
<evidence type="ECO:0000256" key="7">
    <source>
        <dbReference type="ARBA" id="ARBA00022679"/>
    </source>
</evidence>
<evidence type="ECO:0000256" key="4">
    <source>
        <dbReference type="ARBA" id="ARBA00015486"/>
    </source>
</evidence>
<reference evidence="10" key="1">
    <citation type="submission" date="2019-08" db="EMBL/GenBank/DDBJ databases">
        <authorList>
            <person name="Kucharzyk K."/>
            <person name="Murdoch R.W."/>
            <person name="Higgins S."/>
            <person name="Loffler F."/>
        </authorList>
    </citation>
    <scope>NUCLEOTIDE SEQUENCE</scope>
</reference>
<proteinExistence type="inferred from homology"/>
<dbReference type="NCBIfam" id="NF000996">
    <property type="entry name" value="PRK00105.1"/>
    <property type="match status" value="1"/>
</dbReference>
<dbReference type="PANTHER" id="PTHR43463:SF1">
    <property type="entry name" value="NICOTINATE-NUCLEOTIDE--DIMETHYLBENZIMIDAZOLE PHOSPHORIBOSYLTRANSFERASE"/>
    <property type="match status" value="1"/>
</dbReference>
<dbReference type="GO" id="GO:0009236">
    <property type="term" value="P:cobalamin biosynthetic process"/>
    <property type="evidence" value="ECO:0007669"/>
    <property type="project" value="UniProtKB-KW"/>
</dbReference>
<sequence length="368" mass="39667">MSYIEEVNNVIRNIKETNHKAKEEAKKRVDFLAKPLGSLGKLEDISIKLAGITGNIKNRIDKKCIMIFSSDNGVVEEGVASSPQYVTLAQTINFSKGLTGVAVLAKENNTDLIVVDIGVNCEGEIPGALNKKIRKGTNNIAKGPAMSYEEALKAIYIGIDLVRDVKEKGYDILGVGEMGIGNTTTSSAVLASLVKCKIDDVVGKGAGLTDEAFINKKKVIKRAIEINSPNIEDPIDVIAKVGGFDLAGMVGVYLGAAYYKLPVVIDGFISVVAALVATKLCDSVKDYLIPSHMSKEIGYNIAINNMGLEPMLNLDMRLGEGSGCPIAFSVINYACAMMNNMATFEEAEIDPSYLDKIKDKKNYIVNKD</sequence>